<gene>
    <name evidence="1" type="ORF">LTRI10_LOCUS49766</name>
</gene>
<dbReference type="EMBL" id="OZ034822">
    <property type="protein sequence ID" value="CAL1410336.1"/>
    <property type="molecule type" value="Genomic_DNA"/>
</dbReference>
<dbReference type="AlphaFoldDB" id="A0AAV2GHZ5"/>
<name>A0AAV2GHZ5_9ROSI</name>
<evidence type="ECO:0000313" key="2">
    <source>
        <dbReference type="Proteomes" id="UP001497516"/>
    </source>
</evidence>
<protein>
    <submittedName>
        <fullName evidence="1">Uncharacterized protein</fullName>
    </submittedName>
</protein>
<accession>A0AAV2GHZ5</accession>
<organism evidence="1 2">
    <name type="scientific">Linum trigynum</name>
    <dbReference type="NCBI Taxonomy" id="586398"/>
    <lineage>
        <taxon>Eukaryota</taxon>
        <taxon>Viridiplantae</taxon>
        <taxon>Streptophyta</taxon>
        <taxon>Embryophyta</taxon>
        <taxon>Tracheophyta</taxon>
        <taxon>Spermatophyta</taxon>
        <taxon>Magnoliopsida</taxon>
        <taxon>eudicotyledons</taxon>
        <taxon>Gunneridae</taxon>
        <taxon>Pentapetalae</taxon>
        <taxon>rosids</taxon>
        <taxon>fabids</taxon>
        <taxon>Malpighiales</taxon>
        <taxon>Linaceae</taxon>
        <taxon>Linum</taxon>
    </lineage>
</organism>
<sequence length="77" mass="8529">MRQFHQQYEEWVDLLVDQAPMVSCPVVQPGSQVGDPRLVCMWDGATRRGVTLGWWNGSFRSGVDTPFGQRGADSSSG</sequence>
<reference evidence="1 2" key="1">
    <citation type="submission" date="2024-04" db="EMBL/GenBank/DDBJ databases">
        <authorList>
            <person name="Fracassetti M."/>
        </authorList>
    </citation>
    <scope>NUCLEOTIDE SEQUENCE [LARGE SCALE GENOMIC DNA]</scope>
</reference>
<keyword evidence="2" id="KW-1185">Reference proteome</keyword>
<evidence type="ECO:0000313" key="1">
    <source>
        <dbReference type="EMBL" id="CAL1410336.1"/>
    </source>
</evidence>
<dbReference type="Proteomes" id="UP001497516">
    <property type="component" value="Chromosome 9"/>
</dbReference>
<proteinExistence type="predicted"/>